<keyword evidence="3" id="KW-1185">Reference proteome</keyword>
<dbReference type="Proteomes" id="UP001194746">
    <property type="component" value="Unassembled WGS sequence"/>
</dbReference>
<feature type="compositionally biased region" description="Polar residues" evidence="1">
    <location>
        <begin position="92"/>
        <end position="110"/>
    </location>
</feature>
<reference evidence="2" key="1">
    <citation type="journal article" date="2019" name="Beilstein J. Org. Chem.">
        <title>Nanangenines: drimane sesquiterpenoids as the dominant metabolite cohort of a novel Australian fungus, Aspergillus nanangensis.</title>
        <authorList>
            <person name="Lacey H.J."/>
            <person name="Gilchrist C.L.M."/>
            <person name="Crombie A."/>
            <person name="Kalaitzis J.A."/>
            <person name="Vuong D."/>
            <person name="Rutledge P.J."/>
            <person name="Turner P."/>
            <person name="Pitt J.I."/>
            <person name="Lacey E."/>
            <person name="Chooi Y.H."/>
            <person name="Piggott A.M."/>
        </authorList>
    </citation>
    <scope>NUCLEOTIDE SEQUENCE</scope>
    <source>
        <strain evidence="2">MST-FP2251</strain>
    </source>
</reference>
<reference evidence="2" key="2">
    <citation type="submission" date="2020-02" db="EMBL/GenBank/DDBJ databases">
        <authorList>
            <person name="Gilchrist C.L.M."/>
            <person name="Chooi Y.-H."/>
        </authorList>
    </citation>
    <scope>NUCLEOTIDE SEQUENCE</scope>
    <source>
        <strain evidence="2">MST-FP2251</strain>
    </source>
</reference>
<dbReference type="EMBL" id="VCAU01000036">
    <property type="protein sequence ID" value="KAF9889401.1"/>
    <property type="molecule type" value="Genomic_DNA"/>
</dbReference>
<protein>
    <submittedName>
        <fullName evidence="2">Uncharacterized protein</fullName>
    </submittedName>
</protein>
<feature type="compositionally biased region" description="Low complexity" evidence="1">
    <location>
        <begin position="1"/>
        <end position="19"/>
    </location>
</feature>
<name>A0AAD4CMV8_ASPNN</name>
<comment type="caution">
    <text evidence="2">The sequence shown here is derived from an EMBL/GenBank/DDBJ whole genome shotgun (WGS) entry which is preliminary data.</text>
</comment>
<feature type="region of interest" description="Disordered" evidence="1">
    <location>
        <begin position="172"/>
        <end position="198"/>
    </location>
</feature>
<evidence type="ECO:0000313" key="2">
    <source>
        <dbReference type="EMBL" id="KAF9889401.1"/>
    </source>
</evidence>
<organism evidence="2 3">
    <name type="scientific">Aspergillus nanangensis</name>
    <dbReference type="NCBI Taxonomy" id="2582783"/>
    <lineage>
        <taxon>Eukaryota</taxon>
        <taxon>Fungi</taxon>
        <taxon>Dikarya</taxon>
        <taxon>Ascomycota</taxon>
        <taxon>Pezizomycotina</taxon>
        <taxon>Eurotiomycetes</taxon>
        <taxon>Eurotiomycetidae</taxon>
        <taxon>Eurotiales</taxon>
        <taxon>Aspergillaceae</taxon>
        <taxon>Aspergillus</taxon>
        <taxon>Aspergillus subgen. Circumdati</taxon>
    </lineage>
</organism>
<evidence type="ECO:0000313" key="3">
    <source>
        <dbReference type="Proteomes" id="UP001194746"/>
    </source>
</evidence>
<accession>A0AAD4CMV8</accession>
<gene>
    <name evidence="2" type="ORF">FE257_007302</name>
</gene>
<dbReference type="AlphaFoldDB" id="A0AAD4CMV8"/>
<proteinExistence type="predicted"/>
<feature type="region of interest" description="Disordered" evidence="1">
    <location>
        <begin position="1"/>
        <end position="121"/>
    </location>
</feature>
<sequence>MPPSSSSATYASPVTYATSNSSIDMIAMREDTTNPIILGSSQPPPNKPQDRSSPAIAYNDPQKLAQSLPPKRELPFCRPAVKRSHTAIERQPSFSQDVFQQRTRPSTDIYSNRAVEQPTRPSKVIRLKYPTSLLPTPNAGQKTISSSIQAPQAQSSVQPVASQYVPPQYVSPADNRALGEEPDTRLGVPRGGQQPEPPQAIELSSYKFAPTAERMAWLDNWICTHVADDSFLQLCQDIEGTWRRIALGECPENSPGNMSGSR</sequence>
<evidence type="ECO:0000256" key="1">
    <source>
        <dbReference type="SAM" id="MobiDB-lite"/>
    </source>
</evidence>